<evidence type="ECO:0000313" key="2">
    <source>
        <dbReference type="EMBL" id="CAP44448.1"/>
    </source>
</evidence>
<dbReference type="Proteomes" id="UP000001225">
    <property type="component" value="Chromosome"/>
</dbReference>
<evidence type="ECO:0000313" key="3">
    <source>
        <dbReference type="Proteomes" id="UP000001225"/>
    </source>
</evidence>
<gene>
    <name evidence="2" type="ordered locus">Bpet4100</name>
</gene>
<feature type="compositionally biased region" description="Low complexity" evidence="1">
    <location>
        <begin position="358"/>
        <end position="388"/>
    </location>
</feature>
<protein>
    <recommendedName>
        <fullName evidence="4">Protein kinase domain-containing protein</fullName>
    </recommendedName>
</protein>
<dbReference type="EMBL" id="AM902716">
    <property type="protein sequence ID" value="CAP44448.1"/>
    <property type="molecule type" value="Genomic_DNA"/>
</dbReference>
<feature type="region of interest" description="Disordered" evidence="1">
    <location>
        <begin position="465"/>
        <end position="484"/>
    </location>
</feature>
<dbReference type="AlphaFoldDB" id="A9I7U3"/>
<evidence type="ECO:0008006" key="4">
    <source>
        <dbReference type="Google" id="ProtNLM"/>
    </source>
</evidence>
<evidence type="ECO:0000256" key="1">
    <source>
        <dbReference type="SAM" id="MobiDB-lite"/>
    </source>
</evidence>
<dbReference type="InterPro" id="IPR011009">
    <property type="entry name" value="Kinase-like_dom_sf"/>
</dbReference>
<dbReference type="STRING" id="94624.Bpet4100"/>
<feature type="compositionally biased region" description="Polar residues" evidence="1">
    <location>
        <begin position="467"/>
        <end position="484"/>
    </location>
</feature>
<accession>A9I7U3</accession>
<feature type="region of interest" description="Disordered" evidence="1">
    <location>
        <begin position="193"/>
        <end position="221"/>
    </location>
</feature>
<organism evidence="2 3">
    <name type="scientific">Bordetella petrii (strain ATCC BAA-461 / DSM 12804 / CCUG 43448 / CIP 107267 / Se-1111R)</name>
    <dbReference type="NCBI Taxonomy" id="340100"/>
    <lineage>
        <taxon>Bacteria</taxon>
        <taxon>Pseudomonadati</taxon>
        <taxon>Pseudomonadota</taxon>
        <taxon>Betaproteobacteria</taxon>
        <taxon>Burkholderiales</taxon>
        <taxon>Alcaligenaceae</taxon>
        <taxon>Bordetella</taxon>
    </lineage>
</organism>
<dbReference type="KEGG" id="bpt:Bpet4100"/>
<dbReference type="eggNOG" id="COG0515">
    <property type="taxonomic scope" value="Bacteria"/>
</dbReference>
<dbReference type="SUPFAM" id="SSF56112">
    <property type="entry name" value="Protein kinase-like (PK-like)"/>
    <property type="match status" value="1"/>
</dbReference>
<sequence length="484" mass="48076">MSASFATLPNRHTPAGDAYGHRPLSAIAAAASGGVPQARIRRVLADVAAPLAELHAKGRVHGAIAMSTVGLDTTGKAHLLVPPLEPTADADGGARMEGYAAFEQYTDDPEQPCGPWTDIYALSALAHSLLVGFAPPAALARCVKDTYEPLAGRDLGAYDPGFLQAVDRGLSMKHAARPQDMDAFAQAFELAPAPVPQPPAEPPALTPDPEPALPPVAAAAKPAPGPRVPLLVLLGVLATVAFAVYLWLRPEATAPQSARQDPAPAEAPTAPPSQAPVPTPPALSDLNAPREASPAAPPAEGAAPAAPPAQEPADAPFAPAQPPSATAPTPAPADAASPSAGSSSAANPVPGENPPGAPVGAAATPEAGGQAGAAESAPADAAAATGATAEGAANAEGAASAEAADAAAAPEEAPPASVAVRVHVQPWGEVLVDGRSRGISPPLTELTLTPGRHRVTIRNPAAPDYETSINVSAGGSASISHVFE</sequence>
<feature type="compositionally biased region" description="Low complexity" evidence="1">
    <location>
        <begin position="292"/>
        <end position="304"/>
    </location>
</feature>
<keyword evidence="3" id="KW-1185">Reference proteome</keyword>
<proteinExistence type="predicted"/>
<reference evidence="2 3" key="1">
    <citation type="journal article" date="2008" name="BMC Genomics">
        <title>The missing link: Bordetella petrii is endowed with both the metabolic versatility of environmental bacteria and virulence traits of pathogenic Bordetellae.</title>
        <authorList>
            <person name="Gross R."/>
            <person name="Guzman C.A."/>
            <person name="Sebaihia M."/>
            <person name="Martins Dos Santos V.A."/>
            <person name="Pieper D.H."/>
            <person name="Koebnik R."/>
            <person name="Lechner M."/>
            <person name="Bartels D."/>
            <person name="Buhrmester J."/>
            <person name="Choudhuri J.V."/>
            <person name="Ebensen T."/>
            <person name="Gaigalat L."/>
            <person name="Herrmann S."/>
            <person name="Khachane A.N."/>
            <person name="Larisch C."/>
            <person name="Link S."/>
            <person name="Linke B."/>
            <person name="Meyer F."/>
            <person name="Mormann S."/>
            <person name="Nakunst D."/>
            <person name="Rueckert C."/>
            <person name="Schneiker-Bekel S."/>
            <person name="Schulze K."/>
            <person name="Vorhoelter F.J."/>
            <person name="Yevsa T."/>
            <person name="Engle J.T."/>
            <person name="Goldman W.E."/>
            <person name="Puehler A."/>
            <person name="Goebel U.B."/>
            <person name="Goesmann A."/>
            <person name="Bloecker H."/>
            <person name="Kaiser O."/>
            <person name="Martinez-Arias R."/>
        </authorList>
    </citation>
    <scope>NUCLEOTIDE SEQUENCE [LARGE SCALE GENOMIC DNA]</scope>
    <source>
        <strain evidence="3">ATCC BAA-461 / DSM 12804 / CCUG 43448 / CIP 107267 / Se-1111R</strain>
    </source>
</reference>
<feature type="compositionally biased region" description="Pro residues" evidence="1">
    <location>
        <begin position="193"/>
        <end position="214"/>
    </location>
</feature>
<feature type="region of interest" description="Disordered" evidence="1">
    <location>
        <begin position="393"/>
        <end position="412"/>
    </location>
</feature>
<feature type="compositionally biased region" description="Low complexity" evidence="1">
    <location>
        <begin position="311"/>
        <end position="350"/>
    </location>
</feature>
<feature type="compositionally biased region" description="Pro residues" evidence="1">
    <location>
        <begin position="269"/>
        <end position="281"/>
    </location>
</feature>
<name>A9I7U3_BORPD</name>
<dbReference type="Gene3D" id="1.10.510.10">
    <property type="entry name" value="Transferase(Phosphotransferase) domain 1"/>
    <property type="match status" value="1"/>
</dbReference>
<feature type="region of interest" description="Disordered" evidence="1">
    <location>
        <begin position="256"/>
        <end position="388"/>
    </location>
</feature>